<reference evidence="4" key="1">
    <citation type="submission" date="2025-08" db="UniProtKB">
        <authorList>
            <consortium name="Ensembl"/>
        </authorList>
    </citation>
    <scope>IDENTIFICATION</scope>
</reference>
<dbReference type="InterPro" id="IPR001791">
    <property type="entry name" value="Laminin_G"/>
</dbReference>
<dbReference type="SUPFAM" id="SSF49899">
    <property type="entry name" value="Concanavalin A-like lectins/glucanases"/>
    <property type="match status" value="1"/>
</dbReference>
<evidence type="ECO:0000313" key="4">
    <source>
        <dbReference type="Ensembl" id="ENSCCRP00015051138.1"/>
    </source>
</evidence>
<sequence length="205" mass="21989">MLVSGSLEVHVGVAEGGAVHRAVVKSQNGSFSDGQEHSLILQRNKRSIAVFVDEQNQATVKLGSSADKPLALERLFIGGVPPGEGAALTGSSGSFYGCIRNTAVDGMLLDLSSALRYEDVDMDSCLLEERPKRVVLPDELEAEPTSDPSTRPLSPPVELSALTPGSSSVSHTHTHTHRDTLAHTHTHTHTQRHTCARTHIHTHSQ</sequence>
<dbReference type="InterPro" id="IPR013320">
    <property type="entry name" value="ConA-like_dom_sf"/>
</dbReference>
<proteinExistence type="predicted"/>
<feature type="disulfide bond" evidence="1">
    <location>
        <begin position="98"/>
        <end position="125"/>
    </location>
</feature>
<evidence type="ECO:0000256" key="2">
    <source>
        <dbReference type="SAM" id="MobiDB-lite"/>
    </source>
</evidence>
<dbReference type="AlphaFoldDB" id="A0A8C1VFN3"/>
<dbReference type="Pfam" id="PF00054">
    <property type="entry name" value="Laminin_G_1"/>
    <property type="match status" value="1"/>
</dbReference>
<dbReference type="PANTHER" id="PTHR15036">
    <property type="entry name" value="PIKACHURIN-LIKE PROTEIN"/>
    <property type="match status" value="1"/>
</dbReference>
<dbReference type="CDD" id="cd00110">
    <property type="entry name" value="LamG"/>
    <property type="match status" value="1"/>
</dbReference>
<dbReference type="PANTHER" id="PTHR15036:SF81">
    <property type="entry name" value="LAMININ SUBUNIT ALPHA-1"/>
    <property type="match status" value="1"/>
</dbReference>
<dbReference type="PROSITE" id="PS50025">
    <property type="entry name" value="LAM_G_DOMAIN"/>
    <property type="match status" value="1"/>
</dbReference>
<evidence type="ECO:0000313" key="5">
    <source>
        <dbReference type="Proteomes" id="UP000694700"/>
    </source>
</evidence>
<keyword evidence="1" id="KW-1015">Disulfide bond</keyword>
<dbReference type="Proteomes" id="UP000694700">
    <property type="component" value="Unplaced"/>
</dbReference>
<dbReference type="Ensembl" id="ENSCCRT00015052853.1">
    <property type="protein sequence ID" value="ENSCCRP00015051138.1"/>
    <property type="gene ID" value="ENSCCRG00015021114.1"/>
</dbReference>
<feature type="region of interest" description="Disordered" evidence="2">
    <location>
        <begin position="136"/>
        <end position="205"/>
    </location>
</feature>
<dbReference type="Gene3D" id="2.60.120.200">
    <property type="match status" value="1"/>
</dbReference>
<feature type="compositionally biased region" description="Basic residues" evidence="2">
    <location>
        <begin position="184"/>
        <end position="205"/>
    </location>
</feature>
<feature type="domain" description="Laminin G" evidence="3">
    <location>
        <begin position="1"/>
        <end position="125"/>
    </location>
</feature>
<evidence type="ECO:0000259" key="3">
    <source>
        <dbReference type="PROSITE" id="PS50025"/>
    </source>
</evidence>
<evidence type="ECO:0000256" key="1">
    <source>
        <dbReference type="PROSITE-ProRule" id="PRU00122"/>
    </source>
</evidence>
<organism evidence="4 5">
    <name type="scientific">Cyprinus carpio</name>
    <name type="common">Common carp</name>
    <dbReference type="NCBI Taxonomy" id="7962"/>
    <lineage>
        <taxon>Eukaryota</taxon>
        <taxon>Metazoa</taxon>
        <taxon>Chordata</taxon>
        <taxon>Craniata</taxon>
        <taxon>Vertebrata</taxon>
        <taxon>Euteleostomi</taxon>
        <taxon>Actinopterygii</taxon>
        <taxon>Neopterygii</taxon>
        <taxon>Teleostei</taxon>
        <taxon>Ostariophysi</taxon>
        <taxon>Cypriniformes</taxon>
        <taxon>Cyprinidae</taxon>
        <taxon>Cyprininae</taxon>
        <taxon>Cyprinus</taxon>
    </lineage>
</organism>
<protein>
    <recommendedName>
        <fullName evidence="3">Laminin G domain-containing protein</fullName>
    </recommendedName>
</protein>
<name>A0A8C1VFN3_CYPCA</name>
<dbReference type="InterPro" id="IPR050372">
    <property type="entry name" value="Neurexin-related_CASP"/>
</dbReference>
<accession>A0A8C1VFN3</accession>